<evidence type="ECO:0008006" key="5">
    <source>
        <dbReference type="Google" id="ProtNLM"/>
    </source>
</evidence>
<evidence type="ECO:0000313" key="4">
    <source>
        <dbReference type="Proteomes" id="UP001232148"/>
    </source>
</evidence>
<feature type="region of interest" description="Disordered" evidence="1">
    <location>
        <begin position="137"/>
        <end position="196"/>
    </location>
</feature>
<sequence length="196" mass="21189">MFLLLYALAVLRQCVARHVVVSQVGVTFQPIFFSHVAMCVCHVMGCELGATSLSSSSSSPFVVVFFFFAHRRPCHATMSGQATCPGKGLSQTSGNRSVGRKGVRPQRGAWRERHAAACPRQDGNIYDGSLEHRHRKEKGAGLADLAAGKIGGSPDRFRLRLPPSPHRPSPMIRARGREKEPFAGEGERGASPPLGT</sequence>
<comment type="caution">
    <text evidence="3">The sequence shown here is derived from an EMBL/GenBank/DDBJ whole genome shotgun (WGS) entry which is preliminary data.</text>
</comment>
<dbReference type="EMBL" id="MU842911">
    <property type="protein sequence ID" value="KAK2026617.1"/>
    <property type="molecule type" value="Genomic_DNA"/>
</dbReference>
<feature type="region of interest" description="Disordered" evidence="1">
    <location>
        <begin position="83"/>
        <end position="115"/>
    </location>
</feature>
<evidence type="ECO:0000313" key="3">
    <source>
        <dbReference type="EMBL" id="KAK2026617.1"/>
    </source>
</evidence>
<feature type="signal peptide" evidence="2">
    <location>
        <begin position="1"/>
        <end position="16"/>
    </location>
</feature>
<feature type="compositionally biased region" description="Basic and acidic residues" evidence="1">
    <location>
        <begin position="175"/>
        <end position="188"/>
    </location>
</feature>
<evidence type="ECO:0000256" key="1">
    <source>
        <dbReference type="SAM" id="MobiDB-lite"/>
    </source>
</evidence>
<keyword evidence="4" id="KW-1185">Reference proteome</keyword>
<protein>
    <recommendedName>
        <fullName evidence="5">Secreted protein</fullName>
    </recommendedName>
</protein>
<accession>A0AAD9HES2</accession>
<evidence type="ECO:0000256" key="2">
    <source>
        <dbReference type="SAM" id="SignalP"/>
    </source>
</evidence>
<proteinExistence type="predicted"/>
<organism evidence="3 4">
    <name type="scientific">Colletotrichum zoysiae</name>
    <dbReference type="NCBI Taxonomy" id="1216348"/>
    <lineage>
        <taxon>Eukaryota</taxon>
        <taxon>Fungi</taxon>
        <taxon>Dikarya</taxon>
        <taxon>Ascomycota</taxon>
        <taxon>Pezizomycotina</taxon>
        <taxon>Sordariomycetes</taxon>
        <taxon>Hypocreomycetidae</taxon>
        <taxon>Glomerellales</taxon>
        <taxon>Glomerellaceae</taxon>
        <taxon>Colletotrichum</taxon>
        <taxon>Colletotrichum graminicola species complex</taxon>
    </lineage>
</organism>
<keyword evidence="2" id="KW-0732">Signal</keyword>
<gene>
    <name evidence="3" type="ORF">LX32DRAFT_17002</name>
</gene>
<dbReference type="Proteomes" id="UP001232148">
    <property type="component" value="Unassembled WGS sequence"/>
</dbReference>
<dbReference type="AlphaFoldDB" id="A0AAD9HES2"/>
<name>A0AAD9HES2_9PEZI</name>
<feature type="chain" id="PRO_5041983505" description="Secreted protein" evidence="2">
    <location>
        <begin position="17"/>
        <end position="196"/>
    </location>
</feature>
<reference evidence="3" key="1">
    <citation type="submission" date="2021-06" db="EMBL/GenBank/DDBJ databases">
        <title>Comparative genomics, transcriptomics and evolutionary studies reveal genomic signatures of adaptation to plant cell wall in hemibiotrophic fungi.</title>
        <authorList>
            <consortium name="DOE Joint Genome Institute"/>
            <person name="Baroncelli R."/>
            <person name="Diaz J.F."/>
            <person name="Benocci T."/>
            <person name="Peng M."/>
            <person name="Battaglia E."/>
            <person name="Haridas S."/>
            <person name="Andreopoulos W."/>
            <person name="Labutti K."/>
            <person name="Pangilinan J."/>
            <person name="Floch G.L."/>
            <person name="Makela M.R."/>
            <person name="Henrissat B."/>
            <person name="Grigoriev I.V."/>
            <person name="Crouch J.A."/>
            <person name="De Vries R.P."/>
            <person name="Sukno S.A."/>
            <person name="Thon M.R."/>
        </authorList>
    </citation>
    <scope>NUCLEOTIDE SEQUENCE</scope>
    <source>
        <strain evidence="3">MAFF235873</strain>
    </source>
</reference>